<protein>
    <submittedName>
        <fullName evidence="2">Putative secreted protein</fullName>
    </submittedName>
</protein>
<evidence type="ECO:0000256" key="1">
    <source>
        <dbReference type="SAM" id="SignalP"/>
    </source>
</evidence>
<feature type="signal peptide" evidence="1">
    <location>
        <begin position="1"/>
        <end position="21"/>
    </location>
</feature>
<organism evidence="2">
    <name type="scientific">Amblyomma triste</name>
    <name type="common">Neotropical tick</name>
    <dbReference type="NCBI Taxonomy" id="251400"/>
    <lineage>
        <taxon>Eukaryota</taxon>
        <taxon>Metazoa</taxon>
        <taxon>Ecdysozoa</taxon>
        <taxon>Arthropoda</taxon>
        <taxon>Chelicerata</taxon>
        <taxon>Arachnida</taxon>
        <taxon>Acari</taxon>
        <taxon>Parasitiformes</taxon>
        <taxon>Ixodida</taxon>
        <taxon>Ixodoidea</taxon>
        <taxon>Ixodidae</taxon>
        <taxon>Amblyomminae</taxon>
        <taxon>Amblyomma</taxon>
    </lineage>
</organism>
<name>A0A023FZU5_AMBTT</name>
<keyword evidence="1" id="KW-0732">Signal</keyword>
<feature type="chain" id="PRO_5001521437" evidence="1">
    <location>
        <begin position="22"/>
        <end position="80"/>
    </location>
</feature>
<dbReference type="EMBL" id="GBBM01007987">
    <property type="protein sequence ID" value="JAC27431.1"/>
    <property type="molecule type" value="mRNA"/>
</dbReference>
<accession>A0A023FZU5</accession>
<sequence>MCLVKIGISFLLLLEVQRVVMFYVAYCPKVLASQFESASALEREAFLQRWCLFCKRSICQMVSWHFFVSAKLMCHLTDPK</sequence>
<reference evidence="2" key="1">
    <citation type="submission" date="2014-03" db="EMBL/GenBank/DDBJ databases">
        <title>The sialotranscriptome of Amblyomma triste, Amblyomma parvum and Amblyomma cajennense ticks, uncovered by 454-based RNA-seq.</title>
        <authorList>
            <person name="Garcia G.R."/>
            <person name="Gardinassi L.G."/>
            <person name="Ribeiro J.M."/>
            <person name="Anatriello E."/>
            <person name="Ferreira B.R."/>
            <person name="Moreira H.N."/>
            <person name="Mafra C."/>
            <person name="Olegario M.M."/>
            <person name="Szabo P.J."/>
            <person name="Miranda-Santos I.K."/>
            <person name="Maruyama S.R."/>
        </authorList>
    </citation>
    <scope>NUCLEOTIDE SEQUENCE</scope>
    <source>
        <strain evidence="2">Mato Grasso do Sul</strain>
        <tissue evidence="2">Salivary glands</tissue>
    </source>
</reference>
<evidence type="ECO:0000313" key="2">
    <source>
        <dbReference type="EMBL" id="JAC27431.1"/>
    </source>
</evidence>
<dbReference type="AlphaFoldDB" id="A0A023FZU5"/>
<proteinExistence type="evidence at transcript level"/>